<gene>
    <name evidence="1" type="ORF">LSINAPIS_LOCUS5525</name>
</gene>
<organism evidence="1 2">
    <name type="scientific">Leptidea sinapis</name>
    <dbReference type="NCBI Taxonomy" id="189913"/>
    <lineage>
        <taxon>Eukaryota</taxon>
        <taxon>Metazoa</taxon>
        <taxon>Ecdysozoa</taxon>
        <taxon>Arthropoda</taxon>
        <taxon>Hexapoda</taxon>
        <taxon>Insecta</taxon>
        <taxon>Pterygota</taxon>
        <taxon>Neoptera</taxon>
        <taxon>Endopterygota</taxon>
        <taxon>Lepidoptera</taxon>
        <taxon>Glossata</taxon>
        <taxon>Ditrysia</taxon>
        <taxon>Papilionoidea</taxon>
        <taxon>Pieridae</taxon>
        <taxon>Dismorphiinae</taxon>
        <taxon>Leptidea</taxon>
    </lineage>
</organism>
<keyword evidence="2" id="KW-1185">Reference proteome</keyword>
<accession>A0A5E4Q7G4</accession>
<proteinExistence type="predicted"/>
<name>A0A5E4Q7G4_9NEOP</name>
<dbReference type="EMBL" id="FZQP02001582">
    <property type="protein sequence ID" value="VVC93303.1"/>
    <property type="molecule type" value="Genomic_DNA"/>
</dbReference>
<reference evidence="1 2" key="1">
    <citation type="submission" date="2017-07" db="EMBL/GenBank/DDBJ databases">
        <authorList>
            <person name="Talla V."/>
            <person name="Backstrom N."/>
        </authorList>
    </citation>
    <scope>NUCLEOTIDE SEQUENCE [LARGE SCALE GENOMIC DNA]</scope>
</reference>
<dbReference type="Proteomes" id="UP000324832">
    <property type="component" value="Unassembled WGS sequence"/>
</dbReference>
<protein>
    <submittedName>
        <fullName evidence="1">Uncharacterized protein</fullName>
    </submittedName>
</protein>
<evidence type="ECO:0000313" key="2">
    <source>
        <dbReference type="Proteomes" id="UP000324832"/>
    </source>
</evidence>
<sequence>MVTSYELAALNYSYGFLILYYHYFEPKSIIIYPSLHEIKLQTLKDLIDENYYETLLLKPSRRWLPEGEIPYPGYCRAPGGEKCLPVLCNCKKLLEIWMKIKDKQKNYNGNNH</sequence>
<evidence type="ECO:0000313" key="1">
    <source>
        <dbReference type="EMBL" id="VVC93303.1"/>
    </source>
</evidence>
<dbReference type="AlphaFoldDB" id="A0A5E4Q7G4"/>